<dbReference type="GO" id="GO:0016740">
    <property type="term" value="F:transferase activity"/>
    <property type="evidence" value="ECO:0007669"/>
    <property type="project" value="UniProtKB-KW"/>
</dbReference>
<protein>
    <submittedName>
        <fullName evidence="1">Glycosyl transferase</fullName>
    </submittedName>
</protein>
<dbReference type="EMBL" id="NXLR01000052">
    <property type="protein sequence ID" value="RDU58748.1"/>
    <property type="molecule type" value="Genomic_DNA"/>
</dbReference>
<feature type="non-terminal residue" evidence="1">
    <location>
        <position position="31"/>
    </location>
</feature>
<comment type="caution">
    <text evidence="1">The sequence shown here is derived from an EMBL/GenBank/DDBJ whole genome shotgun (WGS) entry which is preliminary data.</text>
</comment>
<dbReference type="AlphaFoldDB" id="A0A3D8I0T2"/>
<gene>
    <name evidence="1" type="ORF">CQA63_09285</name>
</gene>
<proteinExistence type="predicted"/>
<evidence type="ECO:0000313" key="1">
    <source>
        <dbReference type="EMBL" id="RDU58748.1"/>
    </source>
</evidence>
<sequence>MLSLDCIEQCVEHIGECDILWHDYTCIYEDN</sequence>
<dbReference type="Proteomes" id="UP000256599">
    <property type="component" value="Unassembled WGS sequence"/>
</dbReference>
<name>A0A3D8I0T2_9HELI</name>
<organism evidence="1 2">
    <name type="scientific">Helicobacter marmotae</name>
    <dbReference type="NCBI Taxonomy" id="152490"/>
    <lineage>
        <taxon>Bacteria</taxon>
        <taxon>Pseudomonadati</taxon>
        <taxon>Campylobacterota</taxon>
        <taxon>Epsilonproteobacteria</taxon>
        <taxon>Campylobacterales</taxon>
        <taxon>Helicobacteraceae</taxon>
        <taxon>Helicobacter</taxon>
    </lineage>
</organism>
<reference evidence="1 2" key="1">
    <citation type="submission" date="2018-04" db="EMBL/GenBank/DDBJ databases">
        <title>Novel Campyloabacter and Helicobacter Species and Strains.</title>
        <authorList>
            <person name="Mannion A.J."/>
            <person name="Shen Z."/>
            <person name="Fox J.G."/>
        </authorList>
    </citation>
    <scope>NUCLEOTIDE SEQUENCE [LARGE SCALE GENOMIC DNA]</scope>
    <source>
        <strain evidence="1 2">MIT 98-6070</strain>
    </source>
</reference>
<keyword evidence="1" id="KW-0808">Transferase</keyword>
<evidence type="ECO:0000313" key="2">
    <source>
        <dbReference type="Proteomes" id="UP000256599"/>
    </source>
</evidence>
<keyword evidence="2" id="KW-1185">Reference proteome</keyword>
<accession>A0A3D8I0T2</accession>